<proteinExistence type="predicted"/>
<organism evidence="1 2">
    <name type="scientific">Yoonia phaeophyticola</name>
    <dbReference type="NCBI Taxonomy" id="3137369"/>
    <lineage>
        <taxon>Bacteria</taxon>
        <taxon>Pseudomonadati</taxon>
        <taxon>Pseudomonadota</taxon>
        <taxon>Alphaproteobacteria</taxon>
        <taxon>Rhodobacterales</taxon>
        <taxon>Paracoccaceae</taxon>
        <taxon>Yoonia</taxon>
    </lineage>
</organism>
<evidence type="ECO:0000313" key="2">
    <source>
        <dbReference type="Proteomes" id="UP001440612"/>
    </source>
</evidence>
<sequence>MRTEPAQDAYCDKEKAHPTAVKLMVEDFFWSPSDEAAPFGSDEGYESYYSWKEWRQSNPTSPLTDCFKWILGSDYGAYNADLASNAQVAKDVANPYEAPFSDGWDMFTLDVTIMATALSQLLDEGKIDEDAKPFVLVATKRQASPMLDQMIFPKEVLAATERVVAAA</sequence>
<protein>
    <submittedName>
        <fullName evidence="1">Uncharacterized protein</fullName>
    </submittedName>
</protein>
<gene>
    <name evidence="1" type="ORF">AABB29_15070</name>
</gene>
<dbReference type="EMBL" id="CP150951">
    <property type="protein sequence ID" value="WZC48179.1"/>
    <property type="molecule type" value="Genomic_DNA"/>
</dbReference>
<dbReference type="Proteomes" id="UP001440612">
    <property type="component" value="Chromosome"/>
</dbReference>
<reference evidence="2" key="1">
    <citation type="submission" date="2024-04" db="EMBL/GenBank/DDBJ databases">
        <title>Phylogenomic analyses of a clade within the roseobacter group suggest taxonomic reassignments of species of the genera Aestuariivita, Citreicella, Loktanella, Nautella, Pelagibaca, Ruegeria, Thalassobius, Thiobacimonas and Tropicibacter, and the proposal o.</title>
        <authorList>
            <person name="Jeon C.O."/>
        </authorList>
    </citation>
    <scope>NUCLEOTIDE SEQUENCE [LARGE SCALE GENOMIC DNA]</scope>
    <source>
        <strain evidence="2">BS5-3</strain>
    </source>
</reference>
<evidence type="ECO:0000313" key="1">
    <source>
        <dbReference type="EMBL" id="WZC48179.1"/>
    </source>
</evidence>
<accession>A0ABZ2V139</accession>
<dbReference type="RefSeq" id="WP_341366298.1">
    <property type="nucleotide sequence ID" value="NZ_CP150951.2"/>
</dbReference>
<name>A0ABZ2V139_9RHOB</name>
<keyword evidence="2" id="KW-1185">Reference proteome</keyword>